<name>A0ABP9HR13_9ACTN</name>
<evidence type="ECO:0000313" key="1">
    <source>
        <dbReference type="EMBL" id="GAA4976425.1"/>
    </source>
</evidence>
<dbReference type="Pfam" id="PF00132">
    <property type="entry name" value="Hexapep"/>
    <property type="match status" value="1"/>
</dbReference>
<dbReference type="EMBL" id="BAABIL010000219">
    <property type="protein sequence ID" value="GAA4976425.1"/>
    <property type="molecule type" value="Genomic_DNA"/>
</dbReference>
<dbReference type="InterPro" id="IPR011004">
    <property type="entry name" value="Trimer_LpxA-like_sf"/>
</dbReference>
<keyword evidence="2" id="KW-1185">Reference proteome</keyword>
<dbReference type="Gene3D" id="2.160.10.10">
    <property type="entry name" value="Hexapeptide repeat proteins"/>
    <property type="match status" value="1"/>
</dbReference>
<dbReference type="InterPro" id="IPR051159">
    <property type="entry name" value="Hexapeptide_acetyltransf"/>
</dbReference>
<dbReference type="Proteomes" id="UP001501195">
    <property type="component" value="Unassembled WGS sequence"/>
</dbReference>
<dbReference type="PANTHER" id="PTHR23416">
    <property type="entry name" value="SIALIC ACID SYNTHASE-RELATED"/>
    <property type="match status" value="1"/>
</dbReference>
<gene>
    <name evidence="1" type="ORF">GCM10023225_16720</name>
</gene>
<reference evidence="2" key="1">
    <citation type="journal article" date="2019" name="Int. J. Syst. Evol. Microbiol.">
        <title>The Global Catalogue of Microorganisms (GCM) 10K type strain sequencing project: providing services to taxonomists for standard genome sequencing and annotation.</title>
        <authorList>
            <consortium name="The Broad Institute Genomics Platform"/>
            <consortium name="The Broad Institute Genome Sequencing Center for Infectious Disease"/>
            <person name="Wu L."/>
            <person name="Ma J."/>
        </authorList>
    </citation>
    <scope>NUCLEOTIDE SEQUENCE [LARGE SCALE GENOMIC DNA]</scope>
    <source>
        <strain evidence="2">JCM 18126</strain>
    </source>
</reference>
<organism evidence="1 2">
    <name type="scientific">Kineococcus glutinatus</name>
    <dbReference type="NCBI Taxonomy" id="1070872"/>
    <lineage>
        <taxon>Bacteria</taxon>
        <taxon>Bacillati</taxon>
        <taxon>Actinomycetota</taxon>
        <taxon>Actinomycetes</taxon>
        <taxon>Kineosporiales</taxon>
        <taxon>Kineosporiaceae</taxon>
        <taxon>Kineococcus</taxon>
    </lineage>
</organism>
<dbReference type="RefSeq" id="WP_345712000.1">
    <property type="nucleotide sequence ID" value="NZ_BAABIL010000219.1"/>
</dbReference>
<sequence length="188" mass="19519">MTAAPRRALAAAAYLGFARHLPWSPRPGGRAARRIRAALARRMLDGCGRDVNVEHGAWFGSGRGIVLGDRSAIGMDALVIGPVTIGADVMMGPRCVLLAAGHETASLELPMAQQGFRPERTIVIEDDVWIGAGVTILPGRRIGRGSVVGAASVVTVDVPPYTVVAGNPARVVKHRRPAPGEPAGTGPG</sequence>
<dbReference type="SUPFAM" id="SSF51161">
    <property type="entry name" value="Trimeric LpxA-like enzymes"/>
    <property type="match status" value="1"/>
</dbReference>
<protein>
    <submittedName>
        <fullName evidence="1">CatB-related O-acetyltransferase</fullName>
    </submittedName>
</protein>
<accession>A0ABP9HR13</accession>
<evidence type="ECO:0000313" key="2">
    <source>
        <dbReference type="Proteomes" id="UP001501195"/>
    </source>
</evidence>
<comment type="caution">
    <text evidence="1">The sequence shown here is derived from an EMBL/GenBank/DDBJ whole genome shotgun (WGS) entry which is preliminary data.</text>
</comment>
<proteinExistence type="predicted"/>
<dbReference type="InterPro" id="IPR001451">
    <property type="entry name" value="Hexapep"/>
</dbReference>